<gene>
    <name evidence="14" type="ORF">GGD46_003616</name>
</gene>
<evidence type="ECO:0000313" key="15">
    <source>
        <dbReference type="Proteomes" id="UP000565576"/>
    </source>
</evidence>
<comment type="caution">
    <text evidence="14">The sequence shown here is derived from an EMBL/GenBank/DDBJ whole genome shotgun (WGS) entry which is preliminary data.</text>
</comment>
<dbReference type="GO" id="GO:0004557">
    <property type="term" value="F:alpha-galactosidase activity"/>
    <property type="evidence" value="ECO:0007669"/>
    <property type="project" value="UniProtKB-EC"/>
</dbReference>
<keyword evidence="10" id="KW-0408">Iron</keyword>
<dbReference type="EMBL" id="JACHBG010000007">
    <property type="protein sequence ID" value="MBB6486321.1"/>
    <property type="molecule type" value="Genomic_DNA"/>
</dbReference>
<dbReference type="Proteomes" id="UP000565576">
    <property type="component" value="Unassembled WGS sequence"/>
</dbReference>
<evidence type="ECO:0000256" key="10">
    <source>
        <dbReference type="PIRSR" id="PIRSR601088-3"/>
    </source>
</evidence>
<protein>
    <submittedName>
        <fullName evidence="14">Alpha-galactosidase</fullName>
        <ecNumber evidence="14">3.2.1.22</ecNumber>
    </submittedName>
</protein>
<keyword evidence="8 12" id="KW-0326">Glycosidase</keyword>
<dbReference type="SUPFAM" id="SSF51735">
    <property type="entry name" value="NAD(P)-binding Rossmann-fold domains"/>
    <property type="match status" value="1"/>
</dbReference>
<evidence type="ECO:0000256" key="11">
    <source>
        <dbReference type="PIRSR" id="PIRSR601088-4"/>
    </source>
</evidence>
<evidence type="ECO:0000256" key="3">
    <source>
        <dbReference type="ARBA" id="ARBA00022723"/>
    </source>
</evidence>
<evidence type="ECO:0000256" key="6">
    <source>
        <dbReference type="ARBA" id="ARBA00023211"/>
    </source>
</evidence>
<keyword evidence="10" id="KW-0533">Nickel</keyword>
<dbReference type="InterPro" id="IPR015955">
    <property type="entry name" value="Lactate_DH/Glyco_Ohase_4_C"/>
</dbReference>
<dbReference type="PANTHER" id="PTHR32092:SF6">
    <property type="entry name" value="ALPHA-GALACTOSIDASE"/>
    <property type="match status" value="1"/>
</dbReference>
<proteinExistence type="inferred from homology"/>
<feature type="domain" description="Glycosyl hydrolase family 4 C-terminal" evidence="13">
    <location>
        <begin position="197"/>
        <end position="410"/>
    </location>
</feature>
<evidence type="ECO:0000256" key="7">
    <source>
        <dbReference type="ARBA" id="ARBA00023277"/>
    </source>
</evidence>
<evidence type="ECO:0000256" key="9">
    <source>
        <dbReference type="PIRSR" id="PIRSR601088-2"/>
    </source>
</evidence>
<dbReference type="EC" id="3.2.1.22" evidence="14"/>
<dbReference type="InterPro" id="IPR001088">
    <property type="entry name" value="Glyco_hydro_4"/>
</dbReference>
<dbReference type="GO" id="GO:0005975">
    <property type="term" value="P:carbohydrate metabolic process"/>
    <property type="evidence" value="ECO:0007669"/>
    <property type="project" value="InterPro"/>
</dbReference>
<feature type="binding site" evidence="10">
    <location>
        <position position="171"/>
    </location>
    <ligand>
        <name>Mn(2+)</name>
        <dbReference type="ChEBI" id="CHEBI:29035"/>
    </ligand>
</feature>
<dbReference type="PANTHER" id="PTHR32092">
    <property type="entry name" value="6-PHOSPHO-BETA-GLUCOSIDASE-RELATED"/>
    <property type="match status" value="1"/>
</dbReference>
<accession>A0A7X0MDD1</accession>
<evidence type="ECO:0000256" key="12">
    <source>
        <dbReference type="RuleBase" id="RU361152"/>
    </source>
</evidence>
<evidence type="ECO:0000256" key="8">
    <source>
        <dbReference type="ARBA" id="ARBA00023295"/>
    </source>
</evidence>
<name>A0A7X0MDD1_9HYPH</name>
<dbReference type="CDD" id="cd05297">
    <property type="entry name" value="GH4_alpha_glucosidase_galactosidase"/>
    <property type="match status" value="1"/>
</dbReference>
<dbReference type="GO" id="GO:0046872">
    <property type="term" value="F:metal ion binding"/>
    <property type="evidence" value="ECO:0007669"/>
    <property type="project" value="UniProtKB-KW"/>
</dbReference>
<feature type="site" description="Increases basicity of active site Tyr" evidence="11">
    <location>
        <position position="111"/>
    </location>
</feature>
<comment type="cofactor">
    <cofactor evidence="12">
        <name>NAD(+)</name>
        <dbReference type="ChEBI" id="CHEBI:57540"/>
    </cofactor>
    <text evidence="12">Binds 1 NAD(+) per subunit.</text>
</comment>
<dbReference type="InterPro" id="IPR022616">
    <property type="entry name" value="Glyco_hydro_4_C"/>
</dbReference>
<dbReference type="AlphaFoldDB" id="A0A7X0MDD1"/>
<evidence type="ECO:0000256" key="4">
    <source>
        <dbReference type="ARBA" id="ARBA00022801"/>
    </source>
</evidence>
<keyword evidence="3 10" id="KW-0479">Metal-binding</keyword>
<keyword evidence="4 12" id="KW-0378">Hydrolase</keyword>
<keyword evidence="5 12" id="KW-0520">NAD</keyword>
<reference evidence="14 15" key="1">
    <citation type="submission" date="2020-08" db="EMBL/GenBank/DDBJ databases">
        <title>Genomic Encyclopedia of Type Strains, Phase IV (KMG-V): Genome sequencing to study the core and pangenomes of soil and plant-associated prokaryotes.</title>
        <authorList>
            <person name="Whitman W."/>
        </authorList>
    </citation>
    <scope>NUCLEOTIDE SEQUENCE [LARGE SCALE GENOMIC DNA]</scope>
    <source>
        <strain evidence="14 15">SEMIA 4060</strain>
    </source>
</reference>
<dbReference type="GO" id="GO:0016616">
    <property type="term" value="F:oxidoreductase activity, acting on the CH-OH group of donors, NAD or NADP as acceptor"/>
    <property type="evidence" value="ECO:0007669"/>
    <property type="project" value="InterPro"/>
</dbReference>
<feature type="binding site" evidence="9">
    <location>
        <position position="149"/>
    </location>
    <ligand>
        <name>substrate</name>
    </ligand>
</feature>
<dbReference type="Pfam" id="PF11975">
    <property type="entry name" value="Glyco_hydro_4C"/>
    <property type="match status" value="1"/>
</dbReference>
<organism evidence="14 15">
    <name type="scientific">Rhizobium lusitanum</name>
    <dbReference type="NCBI Taxonomy" id="293958"/>
    <lineage>
        <taxon>Bacteria</taxon>
        <taxon>Pseudomonadati</taxon>
        <taxon>Pseudomonadota</taxon>
        <taxon>Alphaproteobacteria</taxon>
        <taxon>Hyphomicrobiales</taxon>
        <taxon>Rhizobiaceae</taxon>
        <taxon>Rhizobium/Agrobacterium group</taxon>
        <taxon>Rhizobium</taxon>
    </lineage>
</organism>
<evidence type="ECO:0000313" key="14">
    <source>
        <dbReference type="EMBL" id="MBB6486321.1"/>
    </source>
</evidence>
<dbReference type="Gene3D" id="3.90.1820.10">
    <property type="entry name" value="AglA-like glucosidase"/>
    <property type="match status" value="1"/>
</dbReference>
<dbReference type="Pfam" id="PF02056">
    <property type="entry name" value="Glyco_hydro_4"/>
    <property type="match status" value="1"/>
</dbReference>
<evidence type="ECO:0000256" key="5">
    <source>
        <dbReference type="ARBA" id="ARBA00023027"/>
    </source>
</evidence>
<evidence type="ECO:0000259" key="13">
    <source>
        <dbReference type="Pfam" id="PF11975"/>
    </source>
</evidence>
<dbReference type="NCBIfam" id="NF011657">
    <property type="entry name" value="PRK15076.1"/>
    <property type="match status" value="1"/>
</dbReference>
<dbReference type="SUPFAM" id="SSF56327">
    <property type="entry name" value="LDH C-terminal domain-like"/>
    <property type="match status" value="1"/>
</dbReference>
<dbReference type="RefSeq" id="WP_184706156.1">
    <property type="nucleotide sequence ID" value="NZ_JACHBG010000007.1"/>
</dbReference>
<comment type="similarity">
    <text evidence="2 12">Belongs to the glycosyl hydrolase 4 family.</text>
</comment>
<keyword evidence="6 10" id="KW-0464">Manganese</keyword>
<comment type="cofactor">
    <cofactor evidence="1">
        <name>Mn(2+)</name>
        <dbReference type="ChEBI" id="CHEBI:29035"/>
    </cofactor>
</comment>
<feature type="binding site" evidence="10">
    <location>
        <position position="201"/>
    </location>
    <ligand>
        <name>Mn(2+)</name>
        <dbReference type="ChEBI" id="CHEBI:29035"/>
    </ligand>
</feature>
<sequence>MPKICLVGAGSTVFAQNILGDVLSSEIGGAFVISLFDIDPERLKTSEIVARRICETLRLDNIRIEPTLNRREALQGSDFVILMMQVGGYKPATVTDFEIPKRHGLRQTIADTLGIGGIFRGLRTIPVLEAICRDMEDVCPDALLMQYVNPMAINCWAIKEIAPSIRTVGLCHSVQHTAAHLAACLGEDVADINYLSAGINHIAFFLKYEKLHADSSREDLYPRLRALAEAGSVPADDRVRFDVLKRLGHFVTESSEHFSEYTSWYIKEGRDDLIERLNIPLDEYIRRCEVQIAEWHELRRDLEGCKPIEVCRSNEYAAGIIHAAVTGRSALIYGNVPNNGLIQNLPDECIVEVPCHVDRNGIQPIKIGRIPSQLAAVMHLSISVQELTVEAALTRKRERIYQAALLDPHTSAELSPDQIWRLVDDMIDQHDDLLPAYH</sequence>
<evidence type="ECO:0000256" key="2">
    <source>
        <dbReference type="ARBA" id="ARBA00010141"/>
    </source>
</evidence>
<evidence type="ECO:0000256" key="1">
    <source>
        <dbReference type="ARBA" id="ARBA00001936"/>
    </source>
</evidence>
<dbReference type="InterPro" id="IPR053715">
    <property type="entry name" value="GH4_Enzyme_sf"/>
</dbReference>
<keyword evidence="10" id="KW-0170">Cobalt</keyword>
<dbReference type="PRINTS" id="PR00732">
    <property type="entry name" value="GLHYDRLASE4"/>
</dbReference>
<keyword evidence="7" id="KW-0119">Carbohydrate metabolism</keyword>
<dbReference type="InterPro" id="IPR036291">
    <property type="entry name" value="NAD(P)-bd_dom_sf"/>
</dbReference>